<keyword evidence="9" id="KW-0325">Glycoprotein</keyword>
<keyword evidence="3 11" id="KW-0812">Transmembrane</keyword>
<feature type="transmembrane region" description="Helical" evidence="11">
    <location>
        <begin position="625"/>
        <end position="650"/>
    </location>
</feature>
<dbReference type="Gene3D" id="2.10.50.30">
    <property type="entry name" value="GPCR, family 3, nine cysteines domain"/>
    <property type="match status" value="1"/>
</dbReference>
<keyword evidence="7 11" id="KW-0472">Membrane</keyword>
<dbReference type="Pfam" id="PF00003">
    <property type="entry name" value="7tm_3"/>
    <property type="match status" value="1"/>
</dbReference>
<dbReference type="InterPro" id="IPR000068">
    <property type="entry name" value="GPCR_3_Ca_sens_rcpt-rel"/>
</dbReference>
<dbReference type="AlphaFoldDB" id="A0A6J0SBZ1"/>
<sequence>MIWDEDNSSAEGCFSCKIMGFGVLVLLPQAVCKIPSAKCNLNNPLPILHKYYQSGDVIIGGIMSQIYTFSSSITFKQRPCIDFFDDHLVITQLYQHILAFVFAVKEINGNPKLLPNITLGFQIYNSLFTPSGTYDASLELISAQGRFVPNYKCAVQNNPIAVTGGSNLDICLHMSNILCIYKIPQLFYGSPPVTDAGTPVCFSYKMVPSADDQFKGILQLLLHFRWTWIGVAITNHDRREHFIRNVVPMFAQKGICLDFIARAPMVTYSEGINEMVQEGINSYHAIMRSTVNVVVVLGEIETMILLNMFPIVSDYTHMSMGTKGKVWILTAQMDFTSLSFQRNWGVDFLHGALSLAVRSKEVLGFRSFLQTRSPLLEKEDGFIKDFWQEAFNCSFPDPTIAVVGEETCTGEEKLETLPTSVFEMSMTGHSYSIYTAIYAVAQALHKMQTSKFKHKTIVEEGMLELQSQDPWKLHLFLKSISFNSTAGEQVSFNPNGELETGFDIINWITFPNQSCLRVRVGRIDPMAPQGEMFTIFEDAILWPSSFNQTRPLSLCNPPCHLGSRKAKKEGKPFCCYDCRPCSKGKISTQMDTDACFSCPPDHYPNEEQNLCIPKKINFLSYEEPLGVTLAILASSFSVLTAVVLGIFVKYKDTPIVKANNRSLTYLLLFSLMLSFSSVLIFIGQPKRVTCVLRHIIFPIAFCLAVSCILTKTIIVVFAFKATKPGSKMRKWVGRRLSISVVLSCLLIEITLCSVWLASSPPFPDLDMHSMLNEIVLHCNAGLNTKVFYVFGFLIFLTITSFAVAFLARRLPDSFNETKFIIFSMLLICTVWGSSLPAYLSSKGKQTVSVEVFSILASSTGLLICIFSPKCYIIVLRPQLNNREQLARRRKK</sequence>
<dbReference type="KEGG" id="pvt:110070452"/>
<dbReference type="Pfam" id="PF01094">
    <property type="entry name" value="ANF_receptor"/>
    <property type="match status" value="1"/>
</dbReference>
<evidence type="ECO:0000256" key="1">
    <source>
        <dbReference type="ARBA" id="ARBA00004651"/>
    </source>
</evidence>
<dbReference type="InterPro" id="IPR028082">
    <property type="entry name" value="Peripla_BP_I"/>
</dbReference>
<gene>
    <name evidence="14" type="primary">LOC110070452</name>
</gene>
<accession>A0A6J0SBZ1</accession>
<evidence type="ECO:0000256" key="9">
    <source>
        <dbReference type="ARBA" id="ARBA00023180"/>
    </source>
</evidence>
<reference evidence="14" key="1">
    <citation type="submission" date="2025-08" db="UniProtKB">
        <authorList>
            <consortium name="RefSeq"/>
        </authorList>
    </citation>
    <scope>IDENTIFICATION</scope>
</reference>
<dbReference type="InterPro" id="IPR017978">
    <property type="entry name" value="GPCR_3_C"/>
</dbReference>
<dbReference type="PANTHER" id="PTHR24061">
    <property type="entry name" value="CALCIUM-SENSING RECEPTOR-RELATED"/>
    <property type="match status" value="1"/>
</dbReference>
<feature type="transmembrane region" description="Helical" evidence="11">
    <location>
        <begin position="786"/>
        <end position="807"/>
    </location>
</feature>
<evidence type="ECO:0000256" key="7">
    <source>
        <dbReference type="ARBA" id="ARBA00023136"/>
    </source>
</evidence>
<keyword evidence="4" id="KW-0732">Signal</keyword>
<evidence type="ECO:0000256" key="10">
    <source>
        <dbReference type="ARBA" id="ARBA00023224"/>
    </source>
</evidence>
<evidence type="ECO:0000256" key="8">
    <source>
        <dbReference type="ARBA" id="ARBA00023170"/>
    </source>
</evidence>
<feature type="transmembrane region" description="Helical" evidence="11">
    <location>
        <begin position="695"/>
        <end position="719"/>
    </location>
</feature>
<evidence type="ECO:0000256" key="4">
    <source>
        <dbReference type="ARBA" id="ARBA00022729"/>
    </source>
</evidence>
<dbReference type="PRINTS" id="PR00248">
    <property type="entry name" value="GPCRMGR"/>
</dbReference>
<keyword evidence="2" id="KW-1003">Cell membrane</keyword>
<evidence type="ECO:0000313" key="14">
    <source>
        <dbReference type="RefSeq" id="XP_020633797.2"/>
    </source>
</evidence>
<keyword evidence="8" id="KW-0675">Receptor</keyword>
<dbReference type="Proteomes" id="UP001652642">
    <property type="component" value="Chromosome 6"/>
</dbReference>
<feature type="transmembrane region" description="Helical" evidence="11">
    <location>
        <begin position="662"/>
        <end position="683"/>
    </location>
</feature>
<dbReference type="SUPFAM" id="SSF53822">
    <property type="entry name" value="Periplasmic binding protein-like I"/>
    <property type="match status" value="1"/>
</dbReference>
<comment type="subcellular location">
    <subcellularLocation>
        <location evidence="1">Cell membrane</location>
        <topology evidence="1">Multi-pass membrane protein</topology>
    </subcellularLocation>
</comment>
<dbReference type="InterPro" id="IPR000337">
    <property type="entry name" value="GPCR_3"/>
</dbReference>
<dbReference type="Pfam" id="PF07562">
    <property type="entry name" value="NCD3G"/>
    <property type="match status" value="1"/>
</dbReference>
<dbReference type="InterPro" id="IPR038550">
    <property type="entry name" value="GPCR_3_9-Cys_sf"/>
</dbReference>
<proteinExistence type="predicted"/>
<dbReference type="RefSeq" id="XP_020633797.2">
    <property type="nucleotide sequence ID" value="XM_020778138.2"/>
</dbReference>
<dbReference type="Gene3D" id="3.40.50.2300">
    <property type="match status" value="2"/>
</dbReference>
<dbReference type="GO" id="GO:0005886">
    <property type="term" value="C:plasma membrane"/>
    <property type="evidence" value="ECO:0007669"/>
    <property type="project" value="UniProtKB-SubCell"/>
</dbReference>
<keyword evidence="5 11" id="KW-1133">Transmembrane helix</keyword>
<organism evidence="13 14">
    <name type="scientific">Pogona vitticeps</name>
    <name type="common">central bearded dragon</name>
    <dbReference type="NCBI Taxonomy" id="103695"/>
    <lineage>
        <taxon>Eukaryota</taxon>
        <taxon>Metazoa</taxon>
        <taxon>Chordata</taxon>
        <taxon>Craniata</taxon>
        <taxon>Vertebrata</taxon>
        <taxon>Euteleostomi</taxon>
        <taxon>Lepidosauria</taxon>
        <taxon>Squamata</taxon>
        <taxon>Bifurcata</taxon>
        <taxon>Unidentata</taxon>
        <taxon>Episquamata</taxon>
        <taxon>Toxicofera</taxon>
        <taxon>Iguania</taxon>
        <taxon>Acrodonta</taxon>
        <taxon>Agamidae</taxon>
        <taxon>Amphibolurinae</taxon>
        <taxon>Pogona</taxon>
    </lineage>
</organism>
<dbReference type="PROSITE" id="PS50259">
    <property type="entry name" value="G_PROTEIN_RECEP_F3_4"/>
    <property type="match status" value="1"/>
</dbReference>
<keyword evidence="6" id="KW-0297">G-protein coupled receptor</keyword>
<name>A0A6J0SBZ1_9SAUR</name>
<dbReference type="InterPro" id="IPR004073">
    <property type="entry name" value="GPCR_3_vmron_rcpt_2"/>
</dbReference>
<dbReference type="InParanoid" id="A0A6J0SBZ1"/>
<evidence type="ECO:0000259" key="12">
    <source>
        <dbReference type="PROSITE" id="PS50259"/>
    </source>
</evidence>
<protein>
    <submittedName>
        <fullName evidence="14">Vomeronasal type-2 receptor 26-like</fullName>
    </submittedName>
</protein>
<feature type="transmembrane region" description="Helical" evidence="11">
    <location>
        <begin position="740"/>
        <end position="758"/>
    </location>
</feature>
<feature type="transmembrane region" description="Helical" evidence="11">
    <location>
        <begin position="819"/>
        <end position="839"/>
    </location>
</feature>
<evidence type="ECO:0000256" key="2">
    <source>
        <dbReference type="ARBA" id="ARBA00022475"/>
    </source>
</evidence>
<dbReference type="InterPro" id="IPR001828">
    <property type="entry name" value="ANF_lig-bd_rcpt"/>
</dbReference>
<feature type="domain" description="G-protein coupled receptors family 3 profile" evidence="12">
    <location>
        <begin position="625"/>
        <end position="889"/>
    </location>
</feature>
<dbReference type="GO" id="GO:0004930">
    <property type="term" value="F:G protein-coupled receptor activity"/>
    <property type="evidence" value="ECO:0007669"/>
    <property type="project" value="UniProtKB-KW"/>
</dbReference>
<keyword evidence="10" id="KW-0807">Transducer</keyword>
<evidence type="ECO:0000256" key="3">
    <source>
        <dbReference type="ARBA" id="ARBA00022692"/>
    </source>
</evidence>
<evidence type="ECO:0000256" key="11">
    <source>
        <dbReference type="SAM" id="Phobius"/>
    </source>
</evidence>
<evidence type="ECO:0000256" key="5">
    <source>
        <dbReference type="ARBA" id="ARBA00022989"/>
    </source>
</evidence>
<dbReference type="PANTHER" id="PTHR24061:SF599">
    <property type="entry name" value="G-PROTEIN COUPLED RECEPTORS FAMILY 3 PROFILE DOMAIN-CONTAINING PROTEIN"/>
    <property type="match status" value="1"/>
</dbReference>
<dbReference type="GeneID" id="110070452"/>
<evidence type="ECO:0000313" key="13">
    <source>
        <dbReference type="Proteomes" id="UP001652642"/>
    </source>
</evidence>
<evidence type="ECO:0000256" key="6">
    <source>
        <dbReference type="ARBA" id="ARBA00023040"/>
    </source>
</evidence>
<feature type="transmembrane region" description="Helical" evidence="11">
    <location>
        <begin position="851"/>
        <end position="874"/>
    </location>
</feature>
<dbReference type="InterPro" id="IPR011500">
    <property type="entry name" value="GPCR_3_9-Cys_dom"/>
</dbReference>
<dbReference type="PRINTS" id="PR01535">
    <property type="entry name" value="VOMERONASL2R"/>
</dbReference>
<dbReference type="OrthoDB" id="5984008at2759"/>
<keyword evidence="13" id="KW-1185">Reference proteome</keyword>